<gene>
    <name evidence="1" type="ORF">LCGC14_0318150</name>
</gene>
<dbReference type="AlphaFoldDB" id="A0A0F9W7A6"/>
<evidence type="ECO:0000313" key="1">
    <source>
        <dbReference type="EMBL" id="KKN81556.1"/>
    </source>
</evidence>
<accession>A0A0F9W7A6</accession>
<comment type="caution">
    <text evidence="1">The sequence shown here is derived from an EMBL/GenBank/DDBJ whole genome shotgun (WGS) entry which is preliminary data.</text>
</comment>
<sequence>MSDFMDEMIGSLFPGDPKSRTLEEYISGANVVMVAARLPRITLKKVGVRYSFKIGDQDEWTPETNIEGAHVWIAGFTSGIAITMKAYLKKGGAP</sequence>
<organism evidence="1">
    <name type="scientific">marine sediment metagenome</name>
    <dbReference type="NCBI Taxonomy" id="412755"/>
    <lineage>
        <taxon>unclassified sequences</taxon>
        <taxon>metagenomes</taxon>
        <taxon>ecological metagenomes</taxon>
    </lineage>
</organism>
<protein>
    <submittedName>
        <fullName evidence="1">Uncharacterized protein</fullName>
    </submittedName>
</protein>
<name>A0A0F9W7A6_9ZZZZ</name>
<proteinExistence type="predicted"/>
<reference evidence="1" key="1">
    <citation type="journal article" date="2015" name="Nature">
        <title>Complex archaea that bridge the gap between prokaryotes and eukaryotes.</title>
        <authorList>
            <person name="Spang A."/>
            <person name="Saw J.H."/>
            <person name="Jorgensen S.L."/>
            <person name="Zaremba-Niedzwiedzka K."/>
            <person name="Martijn J."/>
            <person name="Lind A.E."/>
            <person name="van Eijk R."/>
            <person name="Schleper C."/>
            <person name="Guy L."/>
            <person name="Ettema T.J."/>
        </authorList>
    </citation>
    <scope>NUCLEOTIDE SEQUENCE</scope>
</reference>
<dbReference type="EMBL" id="LAZR01000213">
    <property type="protein sequence ID" value="KKN81556.1"/>
    <property type="molecule type" value="Genomic_DNA"/>
</dbReference>